<dbReference type="InterPro" id="IPR029058">
    <property type="entry name" value="AB_hydrolase_fold"/>
</dbReference>
<dbReference type="Gene3D" id="3.40.50.1820">
    <property type="entry name" value="alpha/beta hydrolase"/>
    <property type="match status" value="1"/>
</dbReference>
<organism evidence="3 4">
    <name type="scientific">Pseudobutyrivibrio ruminis</name>
    <dbReference type="NCBI Taxonomy" id="46206"/>
    <lineage>
        <taxon>Bacteria</taxon>
        <taxon>Bacillati</taxon>
        <taxon>Bacillota</taxon>
        <taxon>Clostridia</taxon>
        <taxon>Lachnospirales</taxon>
        <taxon>Lachnospiraceae</taxon>
        <taxon>Pseudobutyrivibrio</taxon>
    </lineage>
</organism>
<dbReference type="EMBL" id="SVER01000005">
    <property type="protein sequence ID" value="MBE5918737.1"/>
    <property type="molecule type" value="Genomic_DNA"/>
</dbReference>
<evidence type="ECO:0000256" key="2">
    <source>
        <dbReference type="ARBA" id="ARBA00022801"/>
    </source>
</evidence>
<dbReference type="InterPro" id="IPR050955">
    <property type="entry name" value="Plant_Biomass_Hydrol_Est"/>
</dbReference>
<dbReference type="GO" id="GO:0016787">
    <property type="term" value="F:hydrolase activity"/>
    <property type="evidence" value="ECO:0007669"/>
    <property type="project" value="UniProtKB-KW"/>
</dbReference>
<accession>A0A927YM74</accession>
<gene>
    <name evidence="3" type="ORF">E7272_02735</name>
</gene>
<evidence type="ECO:0000313" key="4">
    <source>
        <dbReference type="Proteomes" id="UP000766246"/>
    </source>
</evidence>
<name>A0A927YM74_9FIRM</name>
<evidence type="ECO:0008006" key="5">
    <source>
        <dbReference type="Google" id="ProtNLM"/>
    </source>
</evidence>
<proteinExistence type="predicted"/>
<evidence type="ECO:0000313" key="3">
    <source>
        <dbReference type="EMBL" id="MBE5918737.1"/>
    </source>
</evidence>
<keyword evidence="2" id="KW-0378">Hydrolase</keyword>
<protein>
    <recommendedName>
        <fullName evidence="5">Poly(3-hydroxybutyrate) depolymerase</fullName>
    </recommendedName>
</protein>
<dbReference type="PANTHER" id="PTHR43037:SF5">
    <property type="entry name" value="FERULOYL ESTERASE"/>
    <property type="match status" value="1"/>
</dbReference>
<dbReference type="PANTHER" id="PTHR43037">
    <property type="entry name" value="UNNAMED PRODUCT-RELATED"/>
    <property type="match status" value="1"/>
</dbReference>
<keyword evidence="1" id="KW-0732">Signal</keyword>
<dbReference type="AlphaFoldDB" id="A0A927YM74"/>
<reference evidence="3" key="1">
    <citation type="submission" date="2019-04" db="EMBL/GenBank/DDBJ databases">
        <title>Evolution of Biomass-Degrading Anaerobic Consortia Revealed by Metagenomics.</title>
        <authorList>
            <person name="Peng X."/>
        </authorList>
    </citation>
    <scope>NUCLEOTIDE SEQUENCE</scope>
    <source>
        <strain evidence="3">SIG311</strain>
    </source>
</reference>
<dbReference type="SUPFAM" id="SSF53474">
    <property type="entry name" value="alpha/beta-Hydrolases"/>
    <property type="match status" value="1"/>
</dbReference>
<sequence>MGIMIRPTVRKLTDGGKFWEHEYEHFYLKAYVPKTDIDGTVLNYGFKAPMLIVFEETKKTEEEAIAFAKESGLADIAASYDSSVLFVYPTCDGGWDNADVSLYKELIANTRIDPRYEDGIVEYYDFPNKQFRGYYIRGAIYRADIFSFGKSADYCAKNLIQTIDGEYLWGPGEITPIMISMEGLSVVPDVRRKDIAIISVGNSLDVNEAFESCEHVMIKDKADYVADFKSFIWKYKMWCGKVEIEPDFNEIGMVAEPGDGYFAYYNKDVFDKGPAPLVIGFHGGGDSALFLTYVSGWWEVCHKHNFLFVAIENHQNVTPTKAIQIIEGLKKRYNIDEKRIYATGFSMGSAKTWDMFQEYPNVFAAVAPQSALFPVKDNPFGKSLGDPGMNTSVSVPIFYAGGVKSPLPELPFQANESLERIQYAASVNKLKINFDVDFSDKDNWEDKIYGIPGDRVEQFKDPSTGGVLTVNYYDSEDGICRTAFGSVDNQVHECREHTCEVAWNFMSSFTK</sequence>
<evidence type="ECO:0000256" key="1">
    <source>
        <dbReference type="ARBA" id="ARBA00022729"/>
    </source>
</evidence>
<dbReference type="Proteomes" id="UP000766246">
    <property type="component" value="Unassembled WGS sequence"/>
</dbReference>
<comment type="caution">
    <text evidence="3">The sequence shown here is derived from an EMBL/GenBank/DDBJ whole genome shotgun (WGS) entry which is preliminary data.</text>
</comment>